<dbReference type="PATRIC" id="fig|84022.5.peg.642"/>
<dbReference type="EMBL" id="CP009687">
    <property type="protein sequence ID" value="AKL96151.1"/>
    <property type="molecule type" value="Genomic_DNA"/>
</dbReference>
<organism evidence="1 2">
    <name type="scientific">Clostridium aceticum</name>
    <dbReference type="NCBI Taxonomy" id="84022"/>
    <lineage>
        <taxon>Bacteria</taxon>
        <taxon>Bacillati</taxon>
        <taxon>Bacillota</taxon>
        <taxon>Clostridia</taxon>
        <taxon>Eubacteriales</taxon>
        <taxon>Clostridiaceae</taxon>
        <taxon>Clostridium</taxon>
    </lineage>
</organism>
<accession>A0A0D8I953</accession>
<dbReference type="KEGG" id="cace:CACET_c27060"/>
<evidence type="ECO:0000313" key="2">
    <source>
        <dbReference type="Proteomes" id="UP000035704"/>
    </source>
</evidence>
<reference evidence="1 2" key="1">
    <citation type="submission" date="2014-10" db="EMBL/GenBank/DDBJ databases">
        <title>Genome sequence of Clostridium aceticum DSM 1496.</title>
        <authorList>
            <person name="Poehlein A."/>
            <person name="Schiel-Bengelsdorf B."/>
            <person name="Gottschalk G."/>
            <person name="Duerre P."/>
            <person name="Daniel R."/>
        </authorList>
    </citation>
    <scope>NUCLEOTIDE SEQUENCE [LARGE SCALE GENOMIC DNA]</scope>
    <source>
        <strain evidence="1 2">DSM 1496</strain>
    </source>
</reference>
<dbReference type="RefSeq" id="WP_044825187.1">
    <property type="nucleotide sequence ID" value="NZ_JYHU01000013.1"/>
</dbReference>
<sequence length="132" mass="15340">MPKTYIINTNKSNCPTDESDMLHNKKCAAYFSPWKYYIDEIEANDIIFLYSSGRGIIARGIATGIPETKDYRGEIDEEHYMELDRFQILSTPLEASEITKIVQHRLQYNQTVISLAHKFGIQVWQFITKNCI</sequence>
<gene>
    <name evidence="1" type="ORF">CACET_c27060</name>
</gene>
<dbReference type="AlphaFoldDB" id="A0A0D8I953"/>
<proteinExistence type="predicted"/>
<dbReference type="OrthoDB" id="6659686at2"/>
<evidence type="ECO:0000313" key="1">
    <source>
        <dbReference type="EMBL" id="AKL96151.1"/>
    </source>
</evidence>
<dbReference type="STRING" id="84022.CACET_c27060"/>
<name>A0A0D8I953_9CLOT</name>
<dbReference type="Proteomes" id="UP000035704">
    <property type="component" value="Chromosome"/>
</dbReference>
<protein>
    <submittedName>
        <fullName evidence="1">Uncharacterized protein</fullName>
    </submittedName>
</protein>
<keyword evidence="2" id="KW-1185">Reference proteome</keyword>